<reference evidence="1" key="1">
    <citation type="submission" date="2022-10" db="EMBL/GenBank/DDBJ databases">
        <title>Culturing micro-colonial fungi from biological soil crusts in the Mojave desert and describing Neophaeococcomyces mojavensis, and introducing the new genera and species Taxawa tesnikishii.</title>
        <authorList>
            <person name="Kurbessoian T."/>
            <person name="Stajich J.E."/>
        </authorList>
    </citation>
    <scope>NUCLEOTIDE SEQUENCE</scope>
    <source>
        <strain evidence="1">TK_41</strain>
    </source>
</reference>
<evidence type="ECO:0008006" key="3">
    <source>
        <dbReference type="Google" id="ProtNLM"/>
    </source>
</evidence>
<protein>
    <recommendedName>
        <fullName evidence="3">Transcription factor domain-containing protein</fullName>
    </recommendedName>
</protein>
<accession>A0AA38XMT1</accession>
<evidence type="ECO:0000313" key="1">
    <source>
        <dbReference type="EMBL" id="KAJ9616383.1"/>
    </source>
</evidence>
<proteinExistence type="predicted"/>
<gene>
    <name evidence="1" type="ORF">H2200_000101</name>
</gene>
<name>A0AA38XMT1_9EURO</name>
<dbReference type="Proteomes" id="UP001172673">
    <property type="component" value="Unassembled WGS sequence"/>
</dbReference>
<comment type="caution">
    <text evidence="1">The sequence shown here is derived from an EMBL/GenBank/DDBJ whole genome shotgun (WGS) entry which is preliminary data.</text>
</comment>
<evidence type="ECO:0000313" key="2">
    <source>
        <dbReference type="Proteomes" id="UP001172673"/>
    </source>
</evidence>
<sequence length="537" mass="59885">MANNDFLFLVGTLDTYSKSGKSRPRVLNADARSHAALAHHRRRLAADSSGGLDLKRSPSKRVIMPKKTICEEREVDTEYREVAALLTQDAQQVARILTPLSYSIDVLPGVPHRVAPGFAAAAEFHSVVNPNLIHAPVFHVFNVSNTFAKCYYQLTTHEVGLYAGIAVVNMLRDTFRPDFRITGPAPHVLRMIQVAMAKLRQYLVAVEHNPERRQIDSGSSDAALIAAVFLAHIANSFRDSEAFSLHRQGIKAMVDARGGLQSLGLDGMTKCSVLQFESWWTHLHDDTSVFDSHKPAYNPIYLSAPYSPATQSLLSRLPPGFATLARAGKIATDIIHVLTNIVSYQETIRSIHNAVGSPSRAHEAHLSSLPSKNRFDDFYQACSCLMVQGPHFEKYLIFALLLFVSVAFAPGESGRKFLACSHTAFKTPRACLTRDLPAFWLIEAESPQPRSPAEGAGEGHPTRAEVVRTTQECLIWMWLVLIESWRATDGADSKDATELERKFILRFPAYAAQDTREVVLKRFFWMGDLRQEQHRLI</sequence>
<keyword evidence="2" id="KW-1185">Reference proteome</keyword>
<organism evidence="1 2">
    <name type="scientific">Cladophialophora chaetospira</name>
    <dbReference type="NCBI Taxonomy" id="386627"/>
    <lineage>
        <taxon>Eukaryota</taxon>
        <taxon>Fungi</taxon>
        <taxon>Dikarya</taxon>
        <taxon>Ascomycota</taxon>
        <taxon>Pezizomycotina</taxon>
        <taxon>Eurotiomycetes</taxon>
        <taxon>Chaetothyriomycetidae</taxon>
        <taxon>Chaetothyriales</taxon>
        <taxon>Herpotrichiellaceae</taxon>
        <taxon>Cladophialophora</taxon>
    </lineage>
</organism>
<dbReference type="AlphaFoldDB" id="A0AA38XMT1"/>
<dbReference type="EMBL" id="JAPDRK010000001">
    <property type="protein sequence ID" value="KAJ9616383.1"/>
    <property type="molecule type" value="Genomic_DNA"/>
</dbReference>